<feature type="compositionally biased region" description="Basic and acidic residues" evidence="1">
    <location>
        <begin position="1"/>
        <end position="11"/>
    </location>
</feature>
<reference evidence="2 3" key="1">
    <citation type="submission" date="2016-05" db="EMBL/GenBank/DDBJ databases">
        <title>Comparative analysis of secretome profiles of manganese(II)-oxidizing ascomycete fungi.</title>
        <authorList>
            <consortium name="DOE Joint Genome Institute"/>
            <person name="Zeiner C.A."/>
            <person name="Purvine S.O."/>
            <person name="Zink E.M."/>
            <person name="Wu S."/>
            <person name="Pasa-Tolic L."/>
            <person name="Chaput D.L."/>
            <person name="Haridas S."/>
            <person name="Grigoriev I.V."/>
            <person name="Santelli C.M."/>
            <person name="Hansel C.M."/>
        </authorList>
    </citation>
    <scope>NUCLEOTIDE SEQUENCE [LARGE SCALE GENOMIC DNA]</scope>
    <source>
        <strain evidence="2 3">AP3s5-JAC2a</strain>
    </source>
</reference>
<dbReference type="RefSeq" id="XP_018035144.1">
    <property type="nucleotide sequence ID" value="XM_018187480.1"/>
</dbReference>
<feature type="region of interest" description="Disordered" evidence="1">
    <location>
        <begin position="130"/>
        <end position="156"/>
    </location>
</feature>
<dbReference type="InParanoid" id="A0A177CD90"/>
<dbReference type="EMBL" id="KV441553">
    <property type="protein sequence ID" value="OAG04779.1"/>
    <property type="molecule type" value="Genomic_DNA"/>
</dbReference>
<feature type="region of interest" description="Disordered" evidence="1">
    <location>
        <begin position="39"/>
        <end position="118"/>
    </location>
</feature>
<evidence type="ECO:0000313" key="3">
    <source>
        <dbReference type="Proteomes" id="UP000077069"/>
    </source>
</evidence>
<evidence type="ECO:0000313" key="2">
    <source>
        <dbReference type="EMBL" id="OAG04779.1"/>
    </source>
</evidence>
<protein>
    <submittedName>
        <fullName evidence="2">Uncharacterized protein</fullName>
    </submittedName>
</protein>
<dbReference type="OrthoDB" id="3801253at2759"/>
<keyword evidence="3" id="KW-1185">Reference proteome</keyword>
<evidence type="ECO:0000256" key="1">
    <source>
        <dbReference type="SAM" id="MobiDB-lite"/>
    </source>
</evidence>
<organism evidence="2 3">
    <name type="scientific">Paraphaeosphaeria sporulosa</name>
    <dbReference type="NCBI Taxonomy" id="1460663"/>
    <lineage>
        <taxon>Eukaryota</taxon>
        <taxon>Fungi</taxon>
        <taxon>Dikarya</taxon>
        <taxon>Ascomycota</taxon>
        <taxon>Pezizomycotina</taxon>
        <taxon>Dothideomycetes</taxon>
        <taxon>Pleosporomycetidae</taxon>
        <taxon>Pleosporales</taxon>
        <taxon>Massarineae</taxon>
        <taxon>Didymosphaeriaceae</taxon>
        <taxon>Paraphaeosphaeria</taxon>
    </lineage>
</organism>
<proteinExistence type="predicted"/>
<name>A0A177CD90_9PLEO</name>
<sequence length="236" mass="25344">METRLNERADDGLTPQNMSDAIEDMLTAFENDLERIERSGVRGRARSAASPHSIPPLIFARTRRRSQSPAFIIQSGSIGHPIPPPPPSRPISRSHSPGFHCQSGNTGAPLDPRTRGKGFRAFFQGDRACHSAEDNNSARAQASSSPQSLPSTPGLLTMTISPEDMSTLYHVIQSGQLTEAALRAIQSIVANNPSPLKIGTCLNEDGQLTEAAIHAIENTDGEKPSRPVSPKSRVAP</sequence>
<gene>
    <name evidence="2" type="ORF">CC84DRAFT_803005</name>
</gene>
<feature type="region of interest" description="Disordered" evidence="1">
    <location>
        <begin position="217"/>
        <end position="236"/>
    </location>
</feature>
<dbReference type="GeneID" id="28770966"/>
<accession>A0A177CD90</accession>
<feature type="compositionally biased region" description="Low complexity" evidence="1">
    <location>
        <begin position="137"/>
        <end position="156"/>
    </location>
</feature>
<dbReference type="AlphaFoldDB" id="A0A177CD90"/>
<feature type="region of interest" description="Disordered" evidence="1">
    <location>
        <begin position="1"/>
        <end position="20"/>
    </location>
</feature>
<dbReference type="Proteomes" id="UP000077069">
    <property type="component" value="Unassembled WGS sequence"/>
</dbReference>